<dbReference type="Pfam" id="PF00395">
    <property type="entry name" value="SLH"/>
    <property type="match status" value="3"/>
</dbReference>
<dbReference type="SUPFAM" id="SSF48239">
    <property type="entry name" value="Terpenoid cyclases/Protein prenyltransferases"/>
    <property type="match status" value="2"/>
</dbReference>
<dbReference type="PROSITE" id="PS51272">
    <property type="entry name" value="SLH"/>
    <property type="match status" value="3"/>
</dbReference>
<dbReference type="EMBL" id="JBHSMJ010000012">
    <property type="protein sequence ID" value="MFC5448857.1"/>
    <property type="molecule type" value="Genomic_DNA"/>
</dbReference>
<dbReference type="Pfam" id="PF00432">
    <property type="entry name" value="Prenyltrans"/>
    <property type="match status" value="2"/>
</dbReference>
<reference evidence="5" key="1">
    <citation type="journal article" date="2019" name="Int. J. Syst. Evol. Microbiol.">
        <title>The Global Catalogue of Microorganisms (GCM) 10K type strain sequencing project: providing services to taxonomists for standard genome sequencing and annotation.</title>
        <authorList>
            <consortium name="The Broad Institute Genomics Platform"/>
            <consortium name="The Broad Institute Genome Sequencing Center for Infectious Disease"/>
            <person name="Wu L."/>
            <person name="Ma J."/>
        </authorList>
    </citation>
    <scope>NUCLEOTIDE SEQUENCE [LARGE SCALE GENOMIC DNA]</scope>
    <source>
        <strain evidence="5">KACC 11904</strain>
    </source>
</reference>
<dbReference type="InterPro" id="IPR001330">
    <property type="entry name" value="Prenyltrans"/>
</dbReference>
<organism evidence="4 5">
    <name type="scientific">Paenibacillus aestuarii</name>
    <dbReference type="NCBI Taxonomy" id="516965"/>
    <lineage>
        <taxon>Bacteria</taxon>
        <taxon>Bacillati</taxon>
        <taxon>Bacillota</taxon>
        <taxon>Bacilli</taxon>
        <taxon>Bacillales</taxon>
        <taxon>Paenibacillaceae</taxon>
        <taxon>Paenibacillus</taxon>
    </lineage>
</organism>
<dbReference type="CDD" id="cd00688">
    <property type="entry name" value="ISOPREN_C2_like"/>
    <property type="match status" value="2"/>
</dbReference>
<gene>
    <name evidence="4" type="ORF">ACFPOG_11320</name>
</gene>
<keyword evidence="5" id="KW-1185">Reference proteome</keyword>
<dbReference type="Gene3D" id="1.50.10.20">
    <property type="match status" value="2"/>
</dbReference>
<comment type="caution">
    <text evidence="4">The sequence shown here is derived from an EMBL/GenBank/DDBJ whole genome shotgun (WGS) entry which is preliminary data.</text>
</comment>
<dbReference type="Gene3D" id="2.170.130.30">
    <property type="match status" value="3"/>
</dbReference>
<keyword evidence="2" id="KW-1133">Transmembrane helix</keyword>
<evidence type="ECO:0000313" key="5">
    <source>
        <dbReference type="Proteomes" id="UP001596044"/>
    </source>
</evidence>
<evidence type="ECO:0000256" key="2">
    <source>
        <dbReference type="SAM" id="Phobius"/>
    </source>
</evidence>
<evidence type="ECO:0000256" key="1">
    <source>
        <dbReference type="ARBA" id="ARBA00022737"/>
    </source>
</evidence>
<dbReference type="Gene3D" id="1.20.1270.90">
    <property type="entry name" value="AF1782-like"/>
    <property type="match status" value="1"/>
</dbReference>
<proteinExistence type="predicted"/>
<dbReference type="Gene3D" id="1.20.1270.70">
    <property type="entry name" value="Designed single chain three-helix bundle"/>
    <property type="match status" value="1"/>
</dbReference>
<evidence type="ECO:0000313" key="4">
    <source>
        <dbReference type="EMBL" id="MFC5448857.1"/>
    </source>
</evidence>
<name>A0ABW0K766_9BACL</name>
<dbReference type="Pfam" id="PF14478">
    <property type="entry name" value="DUF4430"/>
    <property type="match status" value="3"/>
</dbReference>
<dbReference type="InterPro" id="IPR001119">
    <property type="entry name" value="SLH_dom"/>
</dbReference>
<keyword evidence="2" id="KW-0472">Membrane</keyword>
<protein>
    <submittedName>
        <fullName evidence="4">DUF4430 domain-containing protein</fullName>
    </submittedName>
</protein>
<dbReference type="PANTHER" id="PTHR10559">
    <property type="entry name" value="TRANSCOBALAMIN-1/GASTRIC INTRINSIC FACTOR"/>
    <property type="match status" value="1"/>
</dbReference>
<sequence>MFARIREEEGIEEMIRRQGLKSFFAIFMSIMLLFASMGTLFVSSSQALAASSQSDQSTAQTISVAVVVSGYSATVGKSVYVPATNTVVEDGKTAADAINQVLGNRAVYKDSTYGAYITSIDGLAEKDGGERSGWMYLVNGQFAPVGVGEYTLHNSDLITLVYTDDYFQDITVVADKTALNAKIAEANLLQQANYTAESWQAMQASLTLAKAVAANSYAIQYHADEALARLTAALASLVAEPVVQTIPASVVLNGYSAKAGKTVTLPSTTLNVETGKTAAYLIEQVLNEKGIPFLNPSGNYIKSIGGLADSDGGPKSGWMYLVNGQLADVGIADYQLKSNDTITLVYTDDYEQDITSVANKTALNAKIAEANLLQQANYTDESWQALQTSLTLAKAVAANGYAIQYHADSALASLTDALQHLVTKPVFLPTKAEINAAIEVTAAYYNANSSRVSDWSAIGLARTGHKLPESYANDLLSKVNNNQGTFSLVTDLERTILGLTVTGGNAADVAGYNLIEKLYSHSKMTTQGINGLVYALLALDAKQYQVPADALWTRDKLVSAIIAKQNADGGFTLGTGASDPDITAMTINALAPYKANPAVIQADAITKAVNWLSQKQLPNGGLASYNVDNSESVSQTIIALTANGIDPTGPQFTKNGINLIGRLFQFRLTDGSGTFSHTTKLSANGFATEQAFQAIAAFKLFQEGHGERLYDFTNLDKIPLVLPLPSGVQPQVAIPADNHDYVIPVSDADKDKQITVQIPSDSSSTVKMNLPSGSSLPQVTAVKGSVSLTIPSGTKITSGESSGLQLLTSLNTNDAALQEKVGSILTGSYKLDAVSQAITVGGGSTRVVFDQYVSITFAGLQGKQAVFIENGEPHAIQKVSSDLDGSTSGSAEYAFDSGKDLIVKTKHFTDYIAYAASVVETPGGGGGTPTQPPATSQITLSVDKQTIGKGDVVTATSVQLVSGDTAWSVLKRVLDSRSISYNYTYSASYGSVYVQSIAGDGEFDHGTGSGWMYSVNGTYPGYGAGKYELQNGDTVRWRYTTNLGEDLGQDSSQWPPATTPVTGAPVGGGGAPSDKKQVIEVPANISQDYLVNMTKGMKDKDLITINIPNVTPKVFLNLQDVKDNTPMIRAVRGDITLEVAKGTVLKSGDSKIELLGFLNLEDAELLKLVKSGLDAEQAKTMKLSHAFVMGNSGQSVIFDKPVTFTIQGGKDQLAGYMEGNTFTPIKTYASEAEGIEATKGQDKITFAYVKDNDLIIRTNHFTSFVTYALSQPQNVANLPYTDANAISAWAADAVREATQQAWVEGSDDQFHPQTAVSRAEFTKMLAGVLGLDTKSAPAISFKDVAQTDWFYPYVNAAYAVGIVSGYDSEHFQPNDKLTREQMAVIVAHALGLTASGAAPTFEDLGEVSDWAQTAVQTLVAHNVMSGWDNRFQPSGEVSREMAVVVAIRAYHTKKDSTSAVVQPDSAQQTSVEKLINQTAAYLQQTVTDPVVDTLGGDWTVLGLARSGVPVPDAYYNKYYANVEKILKEKSGKLHAVKYTEYDRVILGLTAIGRSVDQVAGYNLRAWLADYDTLIKQGINGPIFALIALDSKGYDIPNVQAGKTQTTRELLIDFILKREVAGGGWALGENPEAPDADITAMAIQGLTPYYATNAQVRAAVDRGLAWLSQAQAADGGFASGGSANAESIAQVIVALTGMGINPQTDARFVKNGSSAVDALVGYAAADGGFYHVKAGGVSNGGGKPGEVDPMATDQAMYALVAYDRLLKGHNRLYDMTDVK</sequence>
<evidence type="ECO:0000259" key="3">
    <source>
        <dbReference type="PROSITE" id="PS51272"/>
    </source>
</evidence>
<dbReference type="InterPro" id="IPR051588">
    <property type="entry name" value="Cobalamin_Transport"/>
</dbReference>
<keyword evidence="2" id="KW-0812">Transmembrane</keyword>
<dbReference type="Proteomes" id="UP001596044">
    <property type="component" value="Unassembled WGS sequence"/>
</dbReference>
<feature type="transmembrane region" description="Helical" evidence="2">
    <location>
        <begin position="20"/>
        <end position="42"/>
    </location>
</feature>
<dbReference type="RefSeq" id="WP_270878696.1">
    <property type="nucleotide sequence ID" value="NZ_JAQFVF010000021.1"/>
</dbReference>
<accession>A0ABW0K766</accession>
<keyword evidence="1" id="KW-0677">Repeat</keyword>
<dbReference type="PANTHER" id="PTHR10559:SF18">
    <property type="entry name" value="TRANSCOBALAMIN II"/>
    <property type="match status" value="1"/>
</dbReference>
<feature type="domain" description="SLH" evidence="3">
    <location>
        <begin position="1337"/>
        <end position="1400"/>
    </location>
</feature>
<feature type="domain" description="SLH" evidence="3">
    <location>
        <begin position="1277"/>
        <end position="1336"/>
    </location>
</feature>
<dbReference type="InterPro" id="IPR027954">
    <property type="entry name" value="Transcobalamin-like_C"/>
</dbReference>
<feature type="domain" description="SLH" evidence="3">
    <location>
        <begin position="1402"/>
        <end position="1460"/>
    </location>
</feature>
<dbReference type="InterPro" id="IPR008930">
    <property type="entry name" value="Terpenoid_cyclase/PrenylTrfase"/>
</dbReference>